<keyword evidence="4" id="KW-0256">Endoplasmic reticulum</keyword>
<comment type="subcellular location">
    <subcellularLocation>
        <location evidence="1">Endoplasmic reticulum</location>
    </subcellularLocation>
    <subcellularLocation>
        <location evidence="2">Golgi apparatus</location>
    </subcellularLocation>
</comment>
<dbReference type="InterPro" id="IPR007233">
    <property type="entry name" value="TRAPPC"/>
</dbReference>
<dbReference type="CDD" id="cd14856">
    <property type="entry name" value="TRAPPC4_synbindin"/>
    <property type="match status" value="1"/>
</dbReference>
<protein>
    <recommendedName>
        <fullName evidence="10">Trafficking protein particle complex subunit</fullName>
    </recommendedName>
</protein>
<gene>
    <name evidence="8" type="ORF">PF004_g29</name>
</gene>
<evidence type="ECO:0000256" key="4">
    <source>
        <dbReference type="ARBA" id="ARBA00022824"/>
    </source>
</evidence>
<dbReference type="InterPro" id="IPR011012">
    <property type="entry name" value="Longin-like_dom_sf"/>
</dbReference>
<keyword evidence="3" id="KW-0813">Transport</keyword>
<evidence type="ECO:0000256" key="7">
    <source>
        <dbReference type="ARBA" id="ARBA00038179"/>
    </source>
</evidence>
<comment type="caution">
    <text evidence="8">The sequence shown here is derived from an EMBL/GenBank/DDBJ whole genome shotgun (WGS) entry which is preliminary data.</text>
</comment>
<dbReference type="GO" id="GO:0006888">
    <property type="term" value="P:endoplasmic reticulum to Golgi vesicle-mediated transport"/>
    <property type="evidence" value="ECO:0007669"/>
    <property type="project" value="TreeGrafter"/>
</dbReference>
<dbReference type="GO" id="GO:0030008">
    <property type="term" value="C:TRAPP complex"/>
    <property type="evidence" value="ECO:0007669"/>
    <property type="project" value="InterPro"/>
</dbReference>
<dbReference type="GO" id="GO:0005794">
    <property type="term" value="C:Golgi apparatus"/>
    <property type="evidence" value="ECO:0007669"/>
    <property type="project" value="UniProtKB-SubCell"/>
</dbReference>
<evidence type="ECO:0000256" key="2">
    <source>
        <dbReference type="ARBA" id="ARBA00004555"/>
    </source>
</evidence>
<dbReference type="PANTHER" id="PTHR23249:SF15">
    <property type="entry name" value="TRAFFICKING PROTEIN PARTICLE COMPLEX SUBUNIT 4"/>
    <property type="match status" value="1"/>
</dbReference>
<evidence type="ECO:0000313" key="8">
    <source>
        <dbReference type="EMBL" id="KAE9256579.1"/>
    </source>
</evidence>
<dbReference type="SUPFAM" id="SSF64356">
    <property type="entry name" value="SNARE-like"/>
    <property type="match status" value="1"/>
</dbReference>
<dbReference type="SMART" id="SM01399">
    <property type="entry name" value="Sybindin"/>
    <property type="match status" value="1"/>
</dbReference>
<proteinExistence type="inferred from homology"/>
<reference evidence="8 9" key="1">
    <citation type="submission" date="2018-09" db="EMBL/GenBank/DDBJ databases">
        <title>Genomic investigation of the strawberry pathogen Phytophthora fragariae indicates pathogenicity is determined by transcriptional variation in three key races.</title>
        <authorList>
            <person name="Adams T.M."/>
            <person name="Armitage A.D."/>
            <person name="Sobczyk M.K."/>
            <person name="Bates H.J."/>
            <person name="Dunwell J.M."/>
            <person name="Nellist C.F."/>
            <person name="Harrison R.J."/>
        </authorList>
    </citation>
    <scope>NUCLEOTIDE SEQUENCE [LARGE SCALE GENOMIC DNA]</scope>
    <source>
        <strain evidence="8 9">BC-23</strain>
    </source>
</reference>
<keyword evidence="5" id="KW-0931">ER-Golgi transport</keyword>
<dbReference type="AlphaFoldDB" id="A0A6G0PWI8"/>
<evidence type="ECO:0008006" key="10">
    <source>
        <dbReference type="Google" id="ProtNLM"/>
    </source>
</evidence>
<dbReference type="EMBL" id="QXGC01000001">
    <property type="protein sequence ID" value="KAE9256579.1"/>
    <property type="molecule type" value="Genomic_DNA"/>
</dbReference>
<dbReference type="FunFam" id="3.30.450.70:FF:000007">
    <property type="entry name" value="Putative sybindin-like family protein"/>
    <property type="match status" value="1"/>
</dbReference>
<dbReference type="GO" id="GO:0005783">
    <property type="term" value="C:endoplasmic reticulum"/>
    <property type="evidence" value="ECO:0007669"/>
    <property type="project" value="UniProtKB-SubCell"/>
</dbReference>
<dbReference type="Gene3D" id="3.30.450.70">
    <property type="match status" value="1"/>
</dbReference>
<sequence>MGPVLSIQDTKHFGANFQPDAGRIHVLVVVPEDAVGPANETSMTYKMIKEIHERTVLTQRKKYVHSQVGSTEFMELLDAFNIRMNPVRTVEGKFDQVKGFRWNTKLSKEKQKDEYCAYRERNIGELLQEQRLCVFDVENTEDILRVVPKGSNIELCGRTNLLMLSDIVIESDDYAYDLPEVKMLIEVKQKVEKQSVYHTMSELIALDFLAEGPVAALLTDCNRDWRFFWVAGKENDTTRVNRVHITSPGKAFELIRGLLNPTDSTEATIPVLQGPLKHQKLSQVMRPMTHGISEACESGGVRECIERYNDIASILGPDVDMARELFGSYLDTLGDMLHSLYIINKAGGLIYQQDLSPAAPKLSSNDHLRLGSTFHSMHAITALAAPTASGGIDSLETGSFRLQCLQTPTGIKFFITAALGTPDLDVALQTVYELYVDYVLKNPFYELEMPIRCSLFNTGLKSFVDKFNLESSRRRPQTSSGTDVFY</sequence>
<evidence type="ECO:0000256" key="5">
    <source>
        <dbReference type="ARBA" id="ARBA00022892"/>
    </source>
</evidence>
<dbReference type="Pfam" id="PF04099">
    <property type="entry name" value="Sybindin"/>
    <property type="match status" value="1"/>
</dbReference>
<name>A0A6G0PWI8_9STRA</name>
<evidence type="ECO:0000256" key="1">
    <source>
        <dbReference type="ARBA" id="ARBA00004240"/>
    </source>
</evidence>
<accession>A0A6G0PWI8</accession>
<keyword evidence="6" id="KW-0333">Golgi apparatus</keyword>
<evidence type="ECO:0000256" key="3">
    <source>
        <dbReference type="ARBA" id="ARBA00022448"/>
    </source>
</evidence>
<evidence type="ECO:0000256" key="6">
    <source>
        <dbReference type="ARBA" id="ARBA00023034"/>
    </source>
</evidence>
<comment type="similarity">
    <text evidence="7">Belongs to the TRAPP small subunits family. TRAPPC4 subfamily.</text>
</comment>
<dbReference type="Proteomes" id="UP000476176">
    <property type="component" value="Unassembled WGS sequence"/>
</dbReference>
<organism evidence="8 9">
    <name type="scientific">Phytophthora fragariae</name>
    <dbReference type="NCBI Taxonomy" id="53985"/>
    <lineage>
        <taxon>Eukaryota</taxon>
        <taxon>Sar</taxon>
        <taxon>Stramenopiles</taxon>
        <taxon>Oomycota</taxon>
        <taxon>Peronosporomycetes</taxon>
        <taxon>Peronosporales</taxon>
        <taxon>Peronosporaceae</taxon>
        <taxon>Phytophthora</taxon>
    </lineage>
</organism>
<dbReference type="PANTHER" id="PTHR23249">
    <property type="entry name" value="TRAFFICKING PROTEIN PARTICLE COMPLEX SUBUNIT"/>
    <property type="match status" value="1"/>
</dbReference>
<evidence type="ECO:0000313" key="9">
    <source>
        <dbReference type="Proteomes" id="UP000476176"/>
    </source>
</evidence>